<dbReference type="PANTHER" id="PTHR43280">
    <property type="entry name" value="ARAC-FAMILY TRANSCRIPTIONAL REGULATOR"/>
    <property type="match status" value="1"/>
</dbReference>
<dbReference type="InterPro" id="IPR009057">
    <property type="entry name" value="Homeodomain-like_sf"/>
</dbReference>
<accession>A0A6B8RLC8</accession>
<organism evidence="5 6">
    <name type="scientific">Paenibacillus psychroresistens</name>
    <dbReference type="NCBI Taxonomy" id="1778678"/>
    <lineage>
        <taxon>Bacteria</taxon>
        <taxon>Bacillati</taxon>
        <taxon>Bacillota</taxon>
        <taxon>Bacilli</taxon>
        <taxon>Bacillales</taxon>
        <taxon>Paenibacillaceae</taxon>
        <taxon>Paenibacillus</taxon>
    </lineage>
</organism>
<reference evidence="6" key="1">
    <citation type="submission" date="2018-11" db="EMBL/GenBank/DDBJ databases">
        <title>Complete genome sequence of Paenibacillus sp. ML311-T8.</title>
        <authorList>
            <person name="Nam Y.-D."/>
            <person name="Kang J."/>
            <person name="Chung W.-H."/>
            <person name="Park Y.S."/>
        </authorList>
    </citation>
    <scope>NUCLEOTIDE SEQUENCE [LARGE SCALE GENOMIC DNA]</scope>
    <source>
        <strain evidence="6">ML311-T8</strain>
    </source>
</reference>
<dbReference type="InterPro" id="IPR018062">
    <property type="entry name" value="HTH_AraC-typ_CS"/>
</dbReference>
<dbReference type="Gene3D" id="1.10.10.60">
    <property type="entry name" value="Homeodomain-like"/>
    <property type="match status" value="2"/>
</dbReference>
<dbReference type="OrthoDB" id="9807321at2"/>
<evidence type="ECO:0000256" key="2">
    <source>
        <dbReference type="ARBA" id="ARBA00023125"/>
    </source>
</evidence>
<name>A0A6B8RLC8_9BACL</name>
<proteinExistence type="predicted"/>
<dbReference type="InterPro" id="IPR037923">
    <property type="entry name" value="HTH-like"/>
</dbReference>
<keyword evidence="3" id="KW-0804">Transcription</keyword>
<dbReference type="GO" id="GO:0003700">
    <property type="term" value="F:DNA-binding transcription factor activity"/>
    <property type="evidence" value="ECO:0007669"/>
    <property type="project" value="InterPro"/>
</dbReference>
<dbReference type="SUPFAM" id="SSF46689">
    <property type="entry name" value="Homeodomain-like"/>
    <property type="match status" value="1"/>
</dbReference>
<evidence type="ECO:0000259" key="4">
    <source>
        <dbReference type="PROSITE" id="PS01124"/>
    </source>
</evidence>
<gene>
    <name evidence="5" type="ORF">EHS13_21040</name>
</gene>
<dbReference type="RefSeq" id="WP_155702293.1">
    <property type="nucleotide sequence ID" value="NZ_CP034235.1"/>
</dbReference>
<evidence type="ECO:0000256" key="3">
    <source>
        <dbReference type="ARBA" id="ARBA00023163"/>
    </source>
</evidence>
<dbReference type="PROSITE" id="PS01124">
    <property type="entry name" value="HTH_ARAC_FAMILY_2"/>
    <property type="match status" value="1"/>
</dbReference>
<evidence type="ECO:0000256" key="1">
    <source>
        <dbReference type="ARBA" id="ARBA00023015"/>
    </source>
</evidence>
<dbReference type="PANTHER" id="PTHR43280:SF30">
    <property type="entry name" value="MMSAB OPERON REGULATORY PROTEIN"/>
    <property type="match status" value="1"/>
</dbReference>
<dbReference type="Proteomes" id="UP000426246">
    <property type="component" value="Chromosome"/>
</dbReference>
<sequence length="299" mass="35831">MLAISIDIMPKMRLVGYVSYKTPWMHFKRTSDEFMLYFIKSGELHLIENKVKHILKKGDFFMLQPFLEHEGFQKMSCDYYYIHFEHSEINELSEVDISELAQNVFLRDNDLAPTEQAICYLPKKFQLPHENSFQHILHILNELVGIYTKRDYNYRSLAAFKFAELLINASRENFLLELHNQSLNNPKSYYKVHQLLTYIHQEYRHKITSEFIEQEFELNFDYFNRIFSKLTGYTIFRYLNMIRINNAKELIQATTLKFSEIGYLVGLNDPYHFSKLFKKQTGLSPMQYYKKLRNTSPNI</sequence>
<dbReference type="GO" id="GO:0043565">
    <property type="term" value="F:sequence-specific DNA binding"/>
    <property type="evidence" value="ECO:0007669"/>
    <property type="project" value="InterPro"/>
</dbReference>
<dbReference type="AlphaFoldDB" id="A0A6B8RLC8"/>
<keyword evidence="2" id="KW-0238">DNA-binding</keyword>
<dbReference type="SUPFAM" id="SSF51215">
    <property type="entry name" value="Regulatory protein AraC"/>
    <property type="match status" value="1"/>
</dbReference>
<evidence type="ECO:0000313" key="6">
    <source>
        <dbReference type="Proteomes" id="UP000426246"/>
    </source>
</evidence>
<dbReference type="InterPro" id="IPR018060">
    <property type="entry name" value="HTH_AraC"/>
</dbReference>
<dbReference type="PROSITE" id="PS00041">
    <property type="entry name" value="HTH_ARAC_FAMILY_1"/>
    <property type="match status" value="1"/>
</dbReference>
<evidence type="ECO:0000313" key="5">
    <source>
        <dbReference type="EMBL" id="QGQ97191.1"/>
    </source>
</evidence>
<feature type="domain" description="HTH araC/xylS-type" evidence="4">
    <location>
        <begin position="193"/>
        <end position="291"/>
    </location>
</feature>
<dbReference type="EMBL" id="CP034235">
    <property type="protein sequence ID" value="QGQ97191.1"/>
    <property type="molecule type" value="Genomic_DNA"/>
</dbReference>
<keyword evidence="1" id="KW-0805">Transcription regulation</keyword>
<dbReference type="Pfam" id="PF12833">
    <property type="entry name" value="HTH_18"/>
    <property type="match status" value="1"/>
</dbReference>
<keyword evidence="6" id="KW-1185">Reference proteome</keyword>
<dbReference type="KEGG" id="ppsc:EHS13_21040"/>
<dbReference type="SMART" id="SM00342">
    <property type="entry name" value="HTH_ARAC"/>
    <property type="match status" value="1"/>
</dbReference>
<protein>
    <submittedName>
        <fullName evidence="5">AraC family transcriptional regulator</fullName>
    </submittedName>
</protein>